<evidence type="ECO:0000313" key="2">
    <source>
        <dbReference type="EMBL" id="KJL28415.1"/>
    </source>
</evidence>
<dbReference type="EMBL" id="JYIW01000026">
    <property type="protein sequence ID" value="KJL28415.1"/>
    <property type="molecule type" value="Genomic_DNA"/>
</dbReference>
<dbReference type="AlphaFoldDB" id="A0A0F0L7Y6"/>
<name>A0A0F0L7Y6_9MICO</name>
<feature type="transmembrane region" description="Helical" evidence="1">
    <location>
        <begin position="149"/>
        <end position="171"/>
    </location>
</feature>
<feature type="transmembrane region" description="Helical" evidence="1">
    <location>
        <begin position="384"/>
        <end position="404"/>
    </location>
</feature>
<feature type="transmembrane region" description="Helical" evidence="1">
    <location>
        <begin position="123"/>
        <end position="142"/>
    </location>
</feature>
<feature type="transmembrane region" description="Helical" evidence="1">
    <location>
        <begin position="356"/>
        <end position="378"/>
    </location>
</feature>
<dbReference type="Proteomes" id="UP000033640">
    <property type="component" value="Unassembled WGS sequence"/>
</dbReference>
<dbReference type="RefSeq" id="WP_156153244.1">
    <property type="nucleotide sequence ID" value="NZ_JYIW01000026.1"/>
</dbReference>
<keyword evidence="1" id="KW-0472">Membrane</keyword>
<feature type="transmembrane region" description="Helical" evidence="1">
    <location>
        <begin position="259"/>
        <end position="279"/>
    </location>
</feature>
<evidence type="ECO:0008006" key="4">
    <source>
        <dbReference type="Google" id="ProtNLM"/>
    </source>
</evidence>
<keyword evidence="1" id="KW-0812">Transmembrane</keyword>
<keyword evidence="1" id="KW-1133">Transmembrane helix</keyword>
<gene>
    <name evidence="2" type="ORF">RS83_03486</name>
</gene>
<evidence type="ECO:0000256" key="1">
    <source>
        <dbReference type="SAM" id="Phobius"/>
    </source>
</evidence>
<feature type="transmembrane region" description="Helical" evidence="1">
    <location>
        <begin position="95"/>
        <end position="117"/>
    </location>
</feature>
<feature type="transmembrane region" description="Helical" evidence="1">
    <location>
        <begin position="62"/>
        <end position="83"/>
    </location>
</feature>
<reference evidence="2 3" key="1">
    <citation type="submission" date="2015-02" db="EMBL/GenBank/DDBJ databases">
        <title>Draft genome sequences of ten Microbacterium spp. with emphasis on heavy metal contaminated environments.</title>
        <authorList>
            <person name="Corretto E."/>
        </authorList>
    </citation>
    <scope>NUCLEOTIDE SEQUENCE [LARGE SCALE GENOMIC DNA]</scope>
    <source>
        <strain evidence="2 3">BEL4b</strain>
    </source>
</reference>
<accession>A0A0F0L7Y6</accession>
<sequence>MSAPESPSRLRRAFIPLQRMGGFSASILLSSVIGVFAIPILVGALGPERWASIGVLQTTGQLAAVFVAFGWGATGPSVVASISPAERVAFYRASFRIRAILYLATVPVVAVLLTLLLRGDLTLAVLGALAYVLPALGAGWYFTGIARPGAFFVLEALPSALGTVAGVWMATVTRQAWVVPAWQLAGTAVAVALSYIYITRGGRTPGVVTPPLRFWATLAEQRHAVTTAVTSAVYVAMPILLVTVFFPAALPVYTVADRLFRYAALAFLPIQQFFQGWVPSDLAHVDRRARIAFLAGIVVGAVGGACVALLSPLVSPLFKIHVPIEVSAPLGLAFFGVALSGVVGYACLVVLGRTDFLARSTVIGAVVGIPAVVVGALLHSLPAVAGAVAVTELTVAGVQIVVMLRTLRQRRMRAEAAAG</sequence>
<feature type="transmembrane region" description="Helical" evidence="1">
    <location>
        <begin position="232"/>
        <end position="253"/>
    </location>
</feature>
<feature type="transmembrane region" description="Helical" evidence="1">
    <location>
        <begin position="330"/>
        <end position="351"/>
    </location>
</feature>
<feature type="transmembrane region" description="Helical" evidence="1">
    <location>
        <begin position="291"/>
        <end position="310"/>
    </location>
</feature>
<comment type="caution">
    <text evidence="2">The sequence shown here is derived from an EMBL/GenBank/DDBJ whole genome shotgun (WGS) entry which is preliminary data.</text>
</comment>
<dbReference type="PATRIC" id="fig|82380.11.peg.3516"/>
<proteinExistence type="predicted"/>
<feature type="transmembrane region" description="Helical" evidence="1">
    <location>
        <begin position="21"/>
        <end position="42"/>
    </location>
</feature>
<protein>
    <recommendedName>
        <fullName evidence="4">Polysaccharide biosynthesis protein C-terminal domain-containing protein</fullName>
    </recommendedName>
</protein>
<evidence type="ECO:0000313" key="3">
    <source>
        <dbReference type="Proteomes" id="UP000033640"/>
    </source>
</evidence>
<organism evidence="2 3">
    <name type="scientific">Microbacterium oxydans</name>
    <dbReference type="NCBI Taxonomy" id="82380"/>
    <lineage>
        <taxon>Bacteria</taxon>
        <taxon>Bacillati</taxon>
        <taxon>Actinomycetota</taxon>
        <taxon>Actinomycetes</taxon>
        <taxon>Micrococcales</taxon>
        <taxon>Microbacteriaceae</taxon>
        <taxon>Microbacterium</taxon>
    </lineage>
</organism>
<dbReference type="OrthoDB" id="3733304at2"/>
<feature type="transmembrane region" description="Helical" evidence="1">
    <location>
        <begin position="177"/>
        <end position="198"/>
    </location>
</feature>